<protein>
    <submittedName>
        <fullName evidence="5">Small subunit ribosomal protein S1</fullName>
    </submittedName>
</protein>
<sequence length="261" mass="27524">MSKDGTGELPAGVRVGDVLYGTVLATTRSGAWEVALDAFPEGPRGEVGSSDLTWDFSRARPGAEPGRRIAAAVTSAALRQGRVRLSATATAHPELWEFLSSLSPDQPLTGTVALIRDFGVFVALDDGPPHPSFPGVGFVTVPELSWSSLRHPEEAVRVGQRVTCLFLQFDTTNGEARLSLRATAPDPFKDFADRTAVGDRLHGEVVGEVPFGVFVRLAPGIEGLIHAPGGTGRPALGEEVPVTVAEIDRAGRKLLLVLSSG</sequence>
<dbReference type="SUPFAM" id="SSF50249">
    <property type="entry name" value="Nucleic acid-binding proteins"/>
    <property type="match status" value="2"/>
</dbReference>
<evidence type="ECO:0000256" key="3">
    <source>
        <dbReference type="ARBA" id="ARBA00023274"/>
    </source>
</evidence>
<dbReference type="Proteomes" id="UP000184452">
    <property type="component" value="Unassembled WGS sequence"/>
</dbReference>
<dbReference type="GO" id="GO:0006412">
    <property type="term" value="P:translation"/>
    <property type="evidence" value="ECO:0007669"/>
    <property type="project" value="TreeGrafter"/>
</dbReference>
<dbReference type="PANTHER" id="PTHR10724">
    <property type="entry name" value="30S RIBOSOMAL PROTEIN S1"/>
    <property type="match status" value="1"/>
</dbReference>
<dbReference type="Pfam" id="PF00575">
    <property type="entry name" value="S1"/>
    <property type="match status" value="2"/>
</dbReference>
<reference evidence="5 6" key="1">
    <citation type="submission" date="2016-11" db="EMBL/GenBank/DDBJ databases">
        <authorList>
            <person name="Jaros S."/>
            <person name="Januszkiewicz K."/>
            <person name="Wedrychowicz H."/>
        </authorList>
    </citation>
    <scope>NUCLEOTIDE SEQUENCE [LARGE SCALE GENOMIC DNA]</scope>
    <source>
        <strain evidence="5 6">CGMCC 4.5723</strain>
    </source>
</reference>
<evidence type="ECO:0000256" key="2">
    <source>
        <dbReference type="ARBA" id="ARBA00022980"/>
    </source>
</evidence>
<comment type="similarity">
    <text evidence="1">Belongs to the bacterial ribosomal protein bS1 family.</text>
</comment>
<feature type="domain" description="S1 motif" evidence="4">
    <location>
        <begin position="105"/>
        <end position="181"/>
    </location>
</feature>
<dbReference type="AlphaFoldDB" id="A0A1M6LZE2"/>
<keyword evidence="6" id="KW-1185">Reference proteome</keyword>
<evidence type="ECO:0000259" key="4">
    <source>
        <dbReference type="PROSITE" id="PS50126"/>
    </source>
</evidence>
<evidence type="ECO:0000256" key="1">
    <source>
        <dbReference type="ARBA" id="ARBA00006767"/>
    </source>
</evidence>
<organism evidence="5 6">
    <name type="scientific">Nocardiopsis flavescens</name>
    <dbReference type="NCBI Taxonomy" id="758803"/>
    <lineage>
        <taxon>Bacteria</taxon>
        <taxon>Bacillati</taxon>
        <taxon>Actinomycetota</taxon>
        <taxon>Actinomycetes</taxon>
        <taxon>Streptosporangiales</taxon>
        <taxon>Nocardiopsidaceae</taxon>
        <taxon>Nocardiopsis</taxon>
    </lineage>
</organism>
<dbReference type="EMBL" id="FQZK01000009">
    <property type="protein sequence ID" value="SHJ76470.1"/>
    <property type="molecule type" value="Genomic_DNA"/>
</dbReference>
<gene>
    <name evidence="5" type="ORF">SAMN05421803_109116</name>
</gene>
<evidence type="ECO:0000313" key="6">
    <source>
        <dbReference type="Proteomes" id="UP000184452"/>
    </source>
</evidence>
<keyword evidence="2 5" id="KW-0689">Ribosomal protein</keyword>
<dbReference type="InterPro" id="IPR050437">
    <property type="entry name" value="Ribos_protein_bS1-like"/>
</dbReference>
<dbReference type="SMART" id="SM00316">
    <property type="entry name" value="S1"/>
    <property type="match status" value="3"/>
</dbReference>
<dbReference type="InterPro" id="IPR012340">
    <property type="entry name" value="NA-bd_OB-fold"/>
</dbReference>
<dbReference type="Gene3D" id="2.40.50.140">
    <property type="entry name" value="Nucleic acid-binding proteins"/>
    <property type="match status" value="2"/>
</dbReference>
<dbReference type="PROSITE" id="PS50126">
    <property type="entry name" value="S1"/>
    <property type="match status" value="2"/>
</dbReference>
<evidence type="ECO:0000313" key="5">
    <source>
        <dbReference type="EMBL" id="SHJ76470.1"/>
    </source>
</evidence>
<dbReference type="GO" id="GO:0003735">
    <property type="term" value="F:structural constituent of ribosome"/>
    <property type="evidence" value="ECO:0007669"/>
    <property type="project" value="TreeGrafter"/>
</dbReference>
<dbReference type="OrthoDB" id="286090at2"/>
<dbReference type="STRING" id="758803.SAMN05421803_109116"/>
<dbReference type="GO" id="GO:0003729">
    <property type="term" value="F:mRNA binding"/>
    <property type="evidence" value="ECO:0007669"/>
    <property type="project" value="TreeGrafter"/>
</dbReference>
<dbReference type="PANTHER" id="PTHR10724:SF7">
    <property type="entry name" value="SMALL RIBOSOMAL SUBUNIT PROTEIN BS1C"/>
    <property type="match status" value="1"/>
</dbReference>
<dbReference type="InterPro" id="IPR003029">
    <property type="entry name" value="S1_domain"/>
</dbReference>
<dbReference type="RefSeq" id="WP_073380180.1">
    <property type="nucleotide sequence ID" value="NZ_FQZK01000009.1"/>
</dbReference>
<proteinExistence type="inferred from homology"/>
<accession>A0A1M6LZE2</accession>
<feature type="domain" description="S1 motif" evidence="4">
    <location>
        <begin position="198"/>
        <end position="259"/>
    </location>
</feature>
<keyword evidence="3" id="KW-0687">Ribonucleoprotein</keyword>
<name>A0A1M6LZE2_9ACTN</name>
<dbReference type="GO" id="GO:0022627">
    <property type="term" value="C:cytosolic small ribosomal subunit"/>
    <property type="evidence" value="ECO:0007669"/>
    <property type="project" value="TreeGrafter"/>
</dbReference>